<evidence type="ECO:0000313" key="1">
    <source>
        <dbReference type="EMBL" id="QGY42742.1"/>
    </source>
</evidence>
<keyword evidence="2" id="KW-1185">Reference proteome</keyword>
<dbReference type="SUPFAM" id="SSF52540">
    <property type="entry name" value="P-loop containing nucleoside triphosphate hydrolases"/>
    <property type="match status" value="1"/>
</dbReference>
<name>A0A6I6JRF5_9BACT</name>
<dbReference type="Gene3D" id="3.40.50.300">
    <property type="entry name" value="P-loop containing nucleotide triphosphate hydrolases"/>
    <property type="match status" value="1"/>
</dbReference>
<dbReference type="Proteomes" id="UP000428260">
    <property type="component" value="Chromosome"/>
</dbReference>
<dbReference type="KEGG" id="mcos:GM418_03460"/>
<dbReference type="Pfam" id="PF17784">
    <property type="entry name" value="Sulfotransfer_4"/>
    <property type="match status" value="1"/>
</dbReference>
<sequence length="234" mass="28054">MKRLKKLKIIKPTYIKNEVVSRYNSILVSKKQKVFCIGLNKTGTSSLKKEMEQQNYIVGIQRQAELLFDDWVKRDFRRIINYCKTAQFFQDAPFSYPYTFIAIDQAFPKSKFILTIRDNAEAWYNSLIRFHRKIWGNGNVPPTAEDLKNANYIYKGFPYYSSMSLRNVPKDNPYKKDVLIDFYETYNKNIKDYFRHRPNDLLIINLKEKDSYGRFCNFLGIEKKKEHFPWENRT</sequence>
<dbReference type="PANTHER" id="PTHR36978">
    <property type="entry name" value="P-LOOP CONTAINING NUCLEOTIDE TRIPHOSPHATE HYDROLASE"/>
    <property type="match status" value="1"/>
</dbReference>
<protein>
    <recommendedName>
        <fullName evidence="3">Sulfotransferase domain-containing protein</fullName>
    </recommendedName>
</protein>
<dbReference type="InterPro" id="IPR040632">
    <property type="entry name" value="Sulfotransfer_4"/>
</dbReference>
<organism evidence="1 2">
    <name type="scientific">Maribellus comscasis</name>
    <dbReference type="NCBI Taxonomy" id="2681766"/>
    <lineage>
        <taxon>Bacteria</taxon>
        <taxon>Pseudomonadati</taxon>
        <taxon>Bacteroidota</taxon>
        <taxon>Bacteroidia</taxon>
        <taxon>Marinilabiliales</taxon>
        <taxon>Prolixibacteraceae</taxon>
        <taxon>Maribellus</taxon>
    </lineage>
</organism>
<proteinExistence type="predicted"/>
<dbReference type="EMBL" id="CP046401">
    <property type="protein sequence ID" value="QGY42742.1"/>
    <property type="molecule type" value="Genomic_DNA"/>
</dbReference>
<accession>A0A6I6JRF5</accession>
<evidence type="ECO:0008006" key="3">
    <source>
        <dbReference type="Google" id="ProtNLM"/>
    </source>
</evidence>
<reference evidence="1 2" key="1">
    <citation type="submission" date="2019-11" db="EMBL/GenBank/DDBJ databases">
        <authorList>
            <person name="Zheng R.K."/>
            <person name="Sun C.M."/>
        </authorList>
    </citation>
    <scope>NUCLEOTIDE SEQUENCE [LARGE SCALE GENOMIC DNA]</scope>
    <source>
        <strain evidence="1 2">WC007</strain>
    </source>
</reference>
<dbReference type="AlphaFoldDB" id="A0A6I6JRF5"/>
<dbReference type="RefSeq" id="WP_158863185.1">
    <property type="nucleotide sequence ID" value="NZ_CP046401.1"/>
</dbReference>
<dbReference type="InterPro" id="IPR027417">
    <property type="entry name" value="P-loop_NTPase"/>
</dbReference>
<evidence type="ECO:0000313" key="2">
    <source>
        <dbReference type="Proteomes" id="UP000428260"/>
    </source>
</evidence>
<dbReference type="PANTHER" id="PTHR36978:SF4">
    <property type="entry name" value="P-LOOP CONTAINING NUCLEOSIDE TRIPHOSPHATE HYDROLASE PROTEIN"/>
    <property type="match status" value="1"/>
</dbReference>
<gene>
    <name evidence="1" type="ORF">GM418_03460</name>
</gene>